<feature type="compositionally biased region" description="Basic and acidic residues" evidence="1">
    <location>
        <begin position="265"/>
        <end position="277"/>
    </location>
</feature>
<keyword evidence="2" id="KW-0472">Membrane</keyword>
<keyword evidence="2" id="KW-1133">Transmembrane helix</keyword>
<proteinExistence type="predicted"/>
<reference evidence="4" key="1">
    <citation type="submission" date="2015-11" db="EMBL/GenBank/DDBJ databases">
        <authorList>
            <person name="Varghese N."/>
        </authorList>
    </citation>
    <scope>NUCLEOTIDE SEQUENCE [LARGE SCALE GENOMIC DNA]</scope>
    <source>
        <strain evidence="4">DSM 45899</strain>
    </source>
</reference>
<feature type="compositionally biased region" description="Low complexity" evidence="1">
    <location>
        <begin position="250"/>
        <end position="262"/>
    </location>
</feature>
<dbReference type="EMBL" id="FAOZ01000002">
    <property type="protein sequence ID" value="CUU54360.1"/>
    <property type="molecule type" value="Genomic_DNA"/>
</dbReference>
<accession>A0A0S4QHT1</accession>
<feature type="transmembrane region" description="Helical" evidence="2">
    <location>
        <begin position="396"/>
        <end position="417"/>
    </location>
</feature>
<feature type="compositionally biased region" description="Basic and acidic residues" evidence="1">
    <location>
        <begin position="323"/>
        <end position="335"/>
    </location>
</feature>
<dbReference type="Proteomes" id="UP000198802">
    <property type="component" value="Unassembled WGS sequence"/>
</dbReference>
<evidence type="ECO:0000313" key="4">
    <source>
        <dbReference type="Proteomes" id="UP000198802"/>
    </source>
</evidence>
<dbReference type="AlphaFoldDB" id="A0A0S4QHT1"/>
<evidence type="ECO:0000256" key="1">
    <source>
        <dbReference type="SAM" id="MobiDB-lite"/>
    </source>
</evidence>
<name>A0A0S4QHT1_9ACTN</name>
<sequence length="503" mass="51674">MRLDENGRWVSDDGAYVWDEPAQTWRLVNAAPRPDVPAAVPSAPEGTAAGWRAEAARPVAGHAVGAAGSVVAAGESTAAFRARVADTASASPVTRMSIDAWTPPEAGPAVPAADRATPTGPIFTGEAYTGPTRTASPFSGYGSSTEAPRVGGSPAEVVGTNLVKPGPVGADPIQVDPVRVDPIRTDPIVRVDPVVGVDPTRTDPVRFDQARGDQVRGAQGDSGPRRSDGAGADPARVGGDSTDPLPLPTASQGAAGGSAWAAPEIARDPAEHTDGIPRRTAPVRPTATTGPDVRSDAASDPGDEWIPDADGWYGTSDTPGGRDPGEGREGRDRAAARRRGTRPRPVGVLDSHGAWEAGGEGGEPGFDGAAAGGVDPAPGLAGLTGRIAAMLRRPTAIAIATAVVLVVALGVAGFVVLGGGDDKSTTATGSAVPEGRYDATVRQTYIDACLGVSNGNERYCTCTLQKLEDKYSQEQYLAFSRDVESEDSQRIVREVYTACRTLR</sequence>
<dbReference type="RefSeq" id="WP_091271711.1">
    <property type="nucleotide sequence ID" value="NZ_FAOZ01000002.1"/>
</dbReference>
<evidence type="ECO:0000256" key="2">
    <source>
        <dbReference type="SAM" id="Phobius"/>
    </source>
</evidence>
<organism evidence="3 4">
    <name type="scientific">Parafrankia irregularis</name>
    <dbReference type="NCBI Taxonomy" id="795642"/>
    <lineage>
        <taxon>Bacteria</taxon>
        <taxon>Bacillati</taxon>
        <taxon>Actinomycetota</taxon>
        <taxon>Actinomycetes</taxon>
        <taxon>Frankiales</taxon>
        <taxon>Frankiaceae</taxon>
        <taxon>Parafrankia</taxon>
    </lineage>
</organism>
<gene>
    <name evidence="3" type="ORF">Ga0074812_102370</name>
</gene>
<feature type="compositionally biased region" description="Gly residues" evidence="1">
    <location>
        <begin position="356"/>
        <end position="365"/>
    </location>
</feature>
<feature type="compositionally biased region" description="Basic and acidic residues" evidence="1">
    <location>
        <begin position="200"/>
        <end position="214"/>
    </location>
</feature>
<evidence type="ECO:0000313" key="3">
    <source>
        <dbReference type="EMBL" id="CUU54360.1"/>
    </source>
</evidence>
<feature type="compositionally biased region" description="Low complexity" evidence="1">
    <location>
        <begin position="278"/>
        <end position="291"/>
    </location>
</feature>
<keyword evidence="4" id="KW-1185">Reference proteome</keyword>
<feature type="region of interest" description="Disordered" evidence="1">
    <location>
        <begin position="194"/>
        <end position="365"/>
    </location>
</feature>
<protein>
    <submittedName>
        <fullName evidence="3">Uncharacterized protein</fullName>
    </submittedName>
</protein>
<keyword evidence="2" id="KW-0812">Transmembrane</keyword>